<name>A0A2P6NEY3_9EUKA</name>
<organism evidence="2 3">
    <name type="scientific">Planoprotostelium fungivorum</name>
    <dbReference type="NCBI Taxonomy" id="1890364"/>
    <lineage>
        <taxon>Eukaryota</taxon>
        <taxon>Amoebozoa</taxon>
        <taxon>Evosea</taxon>
        <taxon>Variosea</taxon>
        <taxon>Cavosteliida</taxon>
        <taxon>Cavosteliaceae</taxon>
        <taxon>Planoprotostelium</taxon>
    </lineage>
</organism>
<protein>
    <submittedName>
        <fullName evidence="2">Uncharacterized protein</fullName>
    </submittedName>
</protein>
<dbReference type="InParanoid" id="A0A2P6NEY3"/>
<dbReference type="Proteomes" id="UP000241769">
    <property type="component" value="Unassembled WGS sequence"/>
</dbReference>
<gene>
    <name evidence="2" type="ORF">PROFUN_10094</name>
</gene>
<keyword evidence="3" id="KW-1185">Reference proteome</keyword>
<keyword evidence="1" id="KW-0732">Signal</keyword>
<comment type="caution">
    <text evidence="2">The sequence shown here is derived from an EMBL/GenBank/DDBJ whole genome shotgun (WGS) entry which is preliminary data.</text>
</comment>
<evidence type="ECO:0000256" key="1">
    <source>
        <dbReference type="SAM" id="SignalP"/>
    </source>
</evidence>
<evidence type="ECO:0000313" key="3">
    <source>
        <dbReference type="Proteomes" id="UP000241769"/>
    </source>
</evidence>
<dbReference type="EMBL" id="MDYQ01000101">
    <property type="protein sequence ID" value="PRP82524.1"/>
    <property type="molecule type" value="Genomic_DNA"/>
</dbReference>
<evidence type="ECO:0000313" key="2">
    <source>
        <dbReference type="EMBL" id="PRP82524.1"/>
    </source>
</evidence>
<feature type="signal peptide" evidence="1">
    <location>
        <begin position="1"/>
        <end position="24"/>
    </location>
</feature>
<sequence>MSNNHFHTTTASLLCLIRFHLRESLCPSSLNCSCKSVTFTSQIDEHNMQYANYTPAVYGPGPSYHAAPYPHQTYVNAMPMATAVPVAAVPVYAVPQVVAPVEKKQSKKPFYGYRNMRKMYGGYGPNPYQTDPNAPQFLR</sequence>
<feature type="chain" id="PRO_5015138835" evidence="1">
    <location>
        <begin position="25"/>
        <end position="139"/>
    </location>
</feature>
<proteinExistence type="predicted"/>
<dbReference type="AlphaFoldDB" id="A0A2P6NEY3"/>
<accession>A0A2P6NEY3</accession>
<reference evidence="2 3" key="1">
    <citation type="journal article" date="2018" name="Genome Biol. Evol.">
        <title>Multiple Roots of Fruiting Body Formation in Amoebozoa.</title>
        <authorList>
            <person name="Hillmann F."/>
            <person name="Forbes G."/>
            <person name="Novohradska S."/>
            <person name="Ferling I."/>
            <person name="Riege K."/>
            <person name="Groth M."/>
            <person name="Westermann M."/>
            <person name="Marz M."/>
            <person name="Spaller T."/>
            <person name="Winckler T."/>
            <person name="Schaap P."/>
            <person name="Glockner G."/>
        </authorList>
    </citation>
    <scope>NUCLEOTIDE SEQUENCE [LARGE SCALE GENOMIC DNA]</scope>
    <source>
        <strain evidence="2 3">Jena</strain>
    </source>
</reference>